<dbReference type="OrthoDB" id="9804614at2"/>
<gene>
    <name evidence="1" type="ORF">SAMN05444417_0094</name>
</gene>
<dbReference type="InterPro" id="IPR038056">
    <property type="entry name" value="YjbR-like_sf"/>
</dbReference>
<dbReference type="Pfam" id="PF04237">
    <property type="entry name" value="YjbR"/>
    <property type="match status" value="1"/>
</dbReference>
<dbReference type="Proteomes" id="UP000184292">
    <property type="component" value="Unassembled WGS sequence"/>
</dbReference>
<name>A0A1M5ZZ86_9RHOB</name>
<dbReference type="Gene3D" id="3.90.1150.30">
    <property type="match status" value="1"/>
</dbReference>
<dbReference type="RefSeq" id="WP_073325581.1">
    <property type="nucleotide sequence ID" value="NZ_FQYO01000001.1"/>
</dbReference>
<dbReference type="SUPFAM" id="SSF142906">
    <property type="entry name" value="YjbR-like"/>
    <property type="match status" value="1"/>
</dbReference>
<protein>
    <submittedName>
        <fullName evidence="1">Predicted DNA-binding protein, MmcQ/YjbR family</fullName>
    </submittedName>
</protein>
<dbReference type="AlphaFoldDB" id="A0A1M5ZZ86"/>
<dbReference type="InterPro" id="IPR058532">
    <property type="entry name" value="YjbR/MT2646/Rv2570-like"/>
</dbReference>
<dbReference type="EMBL" id="FQYO01000001">
    <property type="protein sequence ID" value="SHI29532.1"/>
    <property type="molecule type" value="Genomic_DNA"/>
</dbReference>
<proteinExistence type="predicted"/>
<reference evidence="1 2" key="1">
    <citation type="submission" date="2016-11" db="EMBL/GenBank/DDBJ databases">
        <authorList>
            <person name="Jaros S."/>
            <person name="Januszkiewicz K."/>
            <person name="Wedrychowicz H."/>
        </authorList>
    </citation>
    <scope>NUCLEOTIDE SEQUENCE [LARGE SCALE GENOMIC DNA]</scope>
    <source>
        <strain evidence="1 2">DSM 100565</strain>
    </source>
</reference>
<keyword evidence="2" id="KW-1185">Reference proteome</keyword>
<evidence type="ECO:0000313" key="1">
    <source>
        <dbReference type="EMBL" id="SHI29532.1"/>
    </source>
</evidence>
<organism evidence="1 2">
    <name type="scientific">Wenxinia saemankumensis</name>
    <dbReference type="NCBI Taxonomy" id="1447782"/>
    <lineage>
        <taxon>Bacteria</taxon>
        <taxon>Pseudomonadati</taxon>
        <taxon>Pseudomonadota</taxon>
        <taxon>Alphaproteobacteria</taxon>
        <taxon>Rhodobacterales</taxon>
        <taxon>Roseobacteraceae</taxon>
        <taxon>Wenxinia</taxon>
    </lineage>
</organism>
<accession>A0A1M5ZZ86</accession>
<sequence>MSRDAVNAICRVLPGAEWSDPWGGGHDAWKVGGKLFAVIGAAGAAVAVKCASVDEAEHLMDLFGWRKAAYFHRSWVEMPLGTEADLLRHRLEASHATILAGLPRKVRTALEAGRDAAAPPGPGQA</sequence>
<dbReference type="GO" id="GO:0003677">
    <property type="term" value="F:DNA binding"/>
    <property type="evidence" value="ECO:0007669"/>
    <property type="project" value="UniProtKB-KW"/>
</dbReference>
<dbReference type="STRING" id="1447782.SAMN05444417_0094"/>
<evidence type="ECO:0000313" key="2">
    <source>
        <dbReference type="Proteomes" id="UP000184292"/>
    </source>
</evidence>
<keyword evidence="1" id="KW-0238">DNA-binding</keyword>